<keyword evidence="5 9" id="KW-1133">Transmembrane helix</keyword>
<comment type="similarity">
    <text evidence="7">Belongs to the MptA/B family.</text>
</comment>
<gene>
    <name evidence="10" type="ORF">D7D52_18905</name>
</gene>
<dbReference type="NCBIfam" id="TIGR03459">
    <property type="entry name" value="crt_membr"/>
    <property type="match status" value="1"/>
</dbReference>
<feature type="transmembrane region" description="Helical" evidence="9">
    <location>
        <begin position="49"/>
        <end position="69"/>
    </location>
</feature>
<name>A0A386ZGD6_9NOCA</name>
<evidence type="ECO:0000256" key="7">
    <source>
        <dbReference type="ARBA" id="ARBA00043987"/>
    </source>
</evidence>
<dbReference type="GO" id="GO:0016020">
    <property type="term" value="C:membrane"/>
    <property type="evidence" value="ECO:0007669"/>
    <property type="project" value="UniProtKB-SubCell"/>
</dbReference>
<evidence type="ECO:0000256" key="1">
    <source>
        <dbReference type="ARBA" id="ARBA00004141"/>
    </source>
</evidence>
<keyword evidence="2" id="KW-0328">Glycosyltransferase</keyword>
<feature type="transmembrane region" description="Helical" evidence="9">
    <location>
        <begin position="90"/>
        <end position="109"/>
    </location>
</feature>
<feature type="transmembrane region" description="Helical" evidence="9">
    <location>
        <begin position="216"/>
        <end position="239"/>
    </location>
</feature>
<evidence type="ECO:0000256" key="3">
    <source>
        <dbReference type="ARBA" id="ARBA00022679"/>
    </source>
</evidence>
<dbReference type="Proteomes" id="UP000267164">
    <property type="component" value="Chromosome"/>
</dbReference>
<dbReference type="GO" id="GO:0016757">
    <property type="term" value="F:glycosyltransferase activity"/>
    <property type="evidence" value="ECO:0007669"/>
    <property type="project" value="UniProtKB-KW"/>
</dbReference>
<dbReference type="InterPro" id="IPR017822">
    <property type="entry name" value="MptA-like"/>
</dbReference>
<evidence type="ECO:0000313" key="11">
    <source>
        <dbReference type="Proteomes" id="UP000267164"/>
    </source>
</evidence>
<dbReference type="InterPro" id="IPR049829">
    <property type="entry name" value="MptA/B-like"/>
</dbReference>
<dbReference type="AlphaFoldDB" id="A0A386ZGD6"/>
<accession>A0A386ZGD6</accession>
<feature type="transmembrane region" description="Helical" evidence="9">
    <location>
        <begin position="341"/>
        <end position="364"/>
    </location>
</feature>
<comment type="subcellular location">
    <subcellularLocation>
        <location evidence="1">Membrane</location>
        <topology evidence="1">Multi-pass membrane protein</topology>
    </subcellularLocation>
</comment>
<dbReference type="NCBIfam" id="NF038066">
    <property type="entry name" value="MptB"/>
    <property type="match status" value="1"/>
</dbReference>
<feature type="transmembrane region" description="Helical" evidence="9">
    <location>
        <begin position="468"/>
        <end position="492"/>
    </location>
</feature>
<dbReference type="KEGG" id="nyu:D7D52_18905"/>
<dbReference type="RefSeq" id="WP_120738225.1">
    <property type="nucleotide sequence ID" value="NZ_CP032568.1"/>
</dbReference>
<sequence>MPTPDTEAAPAPDTAQRISAPRVLADGSASHGWMSSAADFVRGPAGHSATLGFFGALLITFGGFGAGSVRRNDPLLEAMHLSWLRFGHGLVLSSVFVWIGVIAMITAWVRLGRIVIGKQPGTEVTIAELRAIVGVWIFPLLFAVPMFSRDAYSYLAQGAMLRDHINPYVYGPVELKANAAVVLDNVSPVWLTTTAPYGPIFLLIGRAITTITGDNVVAGTIALRLVMLPGLALMVWAVPHLTKHLGGKPTTALWLAVLNPLVLIHLIGGVHNEMLMVGLMAAGIALVLEHHHVWGIVVVAIGVAVKATAGIALPFLVWIWIIHERERRAAQHEGDLPHPMLTFAKISALGVAVFAAVFGTATLLTGLRDHQIGWLTALSGSNKIINWLSLPTVLAHMVTWVTPLRMESVLGVTRPLCEAVMVSILLWAWWRFRNSEKEAVFGILVAFVAIVILSPAALPWYYSWPLALAAGFALSTTTLQVLVGVCTWLMLVFQPDGSIGLYDWVHVALATFAAVVAALSLSTVDPLKLRAAHPHPAPA</sequence>
<keyword evidence="11" id="KW-1185">Reference proteome</keyword>
<feature type="transmembrane region" description="Helical" evidence="9">
    <location>
        <begin position="408"/>
        <end position="429"/>
    </location>
</feature>
<organism evidence="10 11">
    <name type="scientific">Nocardia yunnanensis</name>
    <dbReference type="NCBI Taxonomy" id="2382165"/>
    <lineage>
        <taxon>Bacteria</taxon>
        <taxon>Bacillati</taxon>
        <taxon>Actinomycetota</taxon>
        <taxon>Actinomycetes</taxon>
        <taxon>Mycobacteriales</taxon>
        <taxon>Nocardiaceae</taxon>
        <taxon>Nocardia</taxon>
    </lineage>
</organism>
<evidence type="ECO:0000256" key="6">
    <source>
        <dbReference type="ARBA" id="ARBA00023136"/>
    </source>
</evidence>
<evidence type="ECO:0000313" key="10">
    <source>
        <dbReference type="EMBL" id="AYF75579.1"/>
    </source>
</evidence>
<feature type="transmembrane region" description="Helical" evidence="9">
    <location>
        <begin position="251"/>
        <end position="272"/>
    </location>
</feature>
<dbReference type="EMBL" id="CP032568">
    <property type="protein sequence ID" value="AYF75579.1"/>
    <property type="molecule type" value="Genomic_DNA"/>
</dbReference>
<evidence type="ECO:0000256" key="5">
    <source>
        <dbReference type="ARBA" id="ARBA00022989"/>
    </source>
</evidence>
<evidence type="ECO:0000256" key="9">
    <source>
        <dbReference type="SAM" id="Phobius"/>
    </source>
</evidence>
<reference evidence="10 11" key="1">
    <citation type="submission" date="2018-09" db="EMBL/GenBank/DDBJ databases">
        <title>Nocardia yunnanensis sp. nov., an actinomycete isolated from a soil sample.</title>
        <authorList>
            <person name="Zhang J."/>
        </authorList>
    </citation>
    <scope>NUCLEOTIDE SEQUENCE [LARGE SCALE GENOMIC DNA]</scope>
    <source>
        <strain evidence="10 11">CFHS0054</strain>
    </source>
</reference>
<feature type="transmembrane region" description="Helical" evidence="9">
    <location>
        <begin position="504"/>
        <end position="524"/>
    </location>
</feature>
<dbReference type="Pfam" id="PF26314">
    <property type="entry name" value="MptA_B_family"/>
    <property type="match status" value="1"/>
</dbReference>
<keyword evidence="3 10" id="KW-0808">Transferase</keyword>
<feature type="transmembrane region" description="Helical" evidence="9">
    <location>
        <begin position="384"/>
        <end position="402"/>
    </location>
</feature>
<keyword evidence="4 9" id="KW-0812">Transmembrane</keyword>
<feature type="transmembrane region" description="Helical" evidence="9">
    <location>
        <begin position="441"/>
        <end position="462"/>
    </location>
</feature>
<protein>
    <recommendedName>
        <fullName evidence="8">Alpha-(1-&gt;6)-mannopyranosyltransferase A</fullName>
    </recommendedName>
</protein>
<keyword evidence="6 9" id="KW-0472">Membrane</keyword>
<evidence type="ECO:0000256" key="8">
    <source>
        <dbReference type="NCBIfam" id="TIGR03459"/>
    </source>
</evidence>
<dbReference type="OrthoDB" id="5242303at2"/>
<feature type="transmembrane region" description="Helical" evidence="9">
    <location>
        <begin position="129"/>
        <end position="147"/>
    </location>
</feature>
<evidence type="ECO:0000256" key="2">
    <source>
        <dbReference type="ARBA" id="ARBA00022676"/>
    </source>
</evidence>
<proteinExistence type="inferred from homology"/>
<evidence type="ECO:0000256" key="4">
    <source>
        <dbReference type="ARBA" id="ARBA00022692"/>
    </source>
</evidence>
<feature type="transmembrane region" description="Helical" evidence="9">
    <location>
        <begin position="293"/>
        <end position="321"/>
    </location>
</feature>